<evidence type="ECO:0000313" key="3">
    <source>
        <dbReference type="Proteomes" id="UP001141806"/>
    </source>
</evidence>
<organism evidence="2 3">
    <name type="scientific">Protea cynaroides</name>
    <dbReference type="NCBI Taxonomy" id="273540"/>
    <lineage>
        <taxon>Eukaryota</taxon>
        <taxon>Viridiplantae</taxon>
        <taxon>Streptophyta</taxon>
        <taxon>Embryophyta</taxon>
        <taxon>Tracheophyta</taxon>
        <taxon>Spermatophyta</taxon>
        <taxon>Magnoliopsida</taxon>
        <taxon>Proteales</taxon>
        <taxon>Proteaceae</taxon>
        <taxon>Protea</taxon>
    </lineage>
</organism>
<dbReference type="OrthoDB" id="408631at2759"/>
<feature type="compositionally biased region" description="Basic and acidic residues" evidence="1">
    <location>
        <begin position="1"/>
        <end position="12"/>
    </location>
</feature>
<gene>
    <name evidence="2" type="ORF">NE237_007527</name>
</gene>
<protein>
    <submittedName>
        <fullName evidence="2">Uncharacterized protein</fullName>
    </submittedName>
</protein>
<sequence>MEKREETVERSEGVTAKGATKRAAEVRDSHGKEKLADFSHILLFDWNSGAKSNVAFHARLKSLDRSWTPEDRWGFAVDGSDLIFELAFPVGANRDHEYCNPWGSSRNPLKLSKIRKVLVNGYGGDITIDCQRERVELLLMNGAEIVARFDDIDFHERMKLKVVEQNILCFPAPHEI</sequence>
<dbReference type="AlphaFoldDB" id="A0A9Q0QWA8"/>
<evidence type="ECO:0000256" key="1">
    <source>
        <dbReference type="SAM" id="MobiDB-lite"/>
    </source>
</evidence>
<keyword evidence="3" id="KW-1185">Reference proteome</keyword>
<comment type="caution">
    <text evidence="2">The sequence shown here is derived from an EMBL/GenBank/DDBJ whole genome shotgun (WGS) entry which is preliminary data.</text>
</comment>
<evidence type="ECO:0000313" key="2">
    <source>
        <dbReference type="EMBL" id="KAJ4974353.1"/>
    </source>
</evidence>
<feature type="region of interest" description="Disordered" evidence="1">
    <location>
        <begin position="1"/>
        <end position="28"/>
    </location>
</feature>
<reference evidence="2" key="1">
    <citation type="journal article" date="2023" name="Plant J.">
        <title>The genome of the king protea, Protea cynaroides.</title>
        <authorList>
            <person name="Chang J."/>
            <person name="Duong T.A."/>
            <person name="Schoeman C."/>
            <person name="Ma X."/>
            <person name="Roodt D."/>
            <person name="Barker N."/>
            <person name="Li Z."/>
            <person name="Van de Peer Y."/>
            <person name="Mizrachi E."/>
        </authorList>
    </citation>
    <scope>NUCLEOTIDE SEQUENCE</scope>
    <source>
        <tissue evidence="2">Young leaves</tissue>
    </source>
</reference>
<dbReference type="EMBL" id="JAMYWD010000004">
    <property type="protein sequence ID" value="KAJ4974353.1"/>
    <property type="molecule type" value="Genomic_DNA"/>
</dbReference>
<dbReference type="Proteomes" id="UP001141806">
    <property type="component" value="Unassembled WGS sequence"/>
</dbReference>
<proteinExistence type="predicted"/>
<name>A0A9Q0QWA8_9MAGN</name>
<accession>A0A9Q0QWA8</accession>